<keyword evidence="2" id="KW-1185">Reference proteome</keyword>
<gene>
    <name evidence="1" type="ORF">OCTVUL_1B012019</name>
</gene>
<accession>A0AA36F2T0</accession>
<organism evidence="1 2">
    <name type="scientific">Octopus vulgaris</name>
    <name type="common">Common octopus</name>
    <dbReference type="NCBI Taxonomy" id="6645"/>
    <lineage>
        <taxon>Eukaryota</taxon>
        <taxon>Metazoa</taxon>
        <taxon>Spiralia</taxon>
        <taxon>Lophotrochozoa</taxon>
        <taxon>Mollusca</taxon>
        <taxon>Cephalopoda</taxon>
        <taxon>Coleoidea</taxon>
        <taxon>Octopodiformes</taxon>
        <taxon>Octopoda</taxon>
        <taxon>Incirrata</taxon>
        <taxon>Octopodidae</taxon>
        <taxon>Octopus</taxon>
    </lineage>
</organism>
<proteinExistence type="predicted"/>
<reference evidence="1" key="1">
    <citation type="submission" date="2023-08" db="EMBL/GenBank/DDBJ databases">
        <authorList>
            <person name="Alioto T."/>
            <person name="Alioto T."/>
            <person name="Gomez Garrido J."/>
        </authorList>
    </citation>
    <scope>NUCLEOTIDE SEQUENCE</scope>
</reference>
<dbReference type="EMBL" id="OX597817">
    <property type="protein sequence ID" value="CAI9721670.1"/>
    <property type="molecule type" value="Genomic_DNA"/>
</dbReference>
<protein>
    <submittedName>
        <fullName evidence="1">Uncharacterized protein</fullName>
    </submittedName>
</protein>
<dbReference type="AlphaFoldDB" id="A0AA36F2T0"/>
<evidence type="ECO:0000313" key="2">
    <source>
        <dbReference type="Proteomes" id="UP001162480"/>
    </source>
</evidence>
<dbReference type="Proteomes" id="UP001162480">
    <property type="component" value="Chromosome 4"/>
</dbReference>
<sequence length="151" mass="17076">MGLFQETPGVFSRDGASDIAIVTYTASYKLYYGRLRSYVHNIHRVFGMRTHDGDFYTGVSAMNKGAEDTTTTITLSLLIDPTVENDMTCRRTASSLYLTPYVGVCKMTLINGIYGRCGDIGNREKYYYPKRRYLEINLHTADLVRAVTLDD</sequence>
<evidence type="ECO:0000313" key="1">
    <source>
        <dbReference type="EMBL" id="CAI9721670.1"/>
    </source>
</evidence>
<name>A0AA36F2T0_OCTVU</name>